<organism evidence="2 3">
    <name type="scientific">Bosea massiliensis</name>
    <dbReference type="NCBI Taxonomy" id="151419"/>
    <lineage>
        <taxon>Bacteria</taxon>
        <taxon>Pseudomonadati</taxon>
        <taxon>Pseudomonadota</taxon>
        <taxon>Alphaproteobacteria</taxon>
        <taxon>Hyphomicrobiales</taxon>
        <taxon>Boseaceae</taxon>
        <taxon>Bosea</taxon>
    </lineage>
</organism>
<gene>
    <name evidence="2" type="ORF">ACFPN9_09515</name>
</gene>
<keyword evidence="3" id="KW-1185">Reference proteome</keyword>
<evidence type="ECO:0000256" key="1">
    <source>
        <dbReference type="SAM" id="MobiDB-lite"/>
    </source>
</evidence>
<sequence>MASIQMIYSPAGTVWNGASHQFLLYSRDDGSQEVVRGGPEHDQTLQFKSMSARSLPHEEQLQASRFGRLAVSIGPYDITSPDWPGLQTDRGVVFDQATFDSYYKQTLKEGPDSALESTWTDIKKHAMEIDAQGHVYAPTGPNSNSLASESVRRAGIDAPKAENGHVFGLLRDVMPWAPGAGHRLETPEQISERQLRESEAALERRPVGNLLASLKLVEAEPVNLGPQRDLGLAQPKAHGIGLGD</sequence>
<accession>A0ABW0P3V4</accession>
<feature type="region of interest" description="Disordered" evidence="1">
    <location>
        <begin position="224"/>
        <end position="244"/>
    </location>
</feature>
<name>A0ABW0P3V4_9HYPH</name>
<dbReference type="EMBL" id="JBHSLU010000017">
    <property type="protein sequence ID" value="MFC5505494.1"/>
    <property type="molecule type" value="Genomic_DNA"/>
</dbReference>
<dbReference type="RefSeq" id="WP_377816673.1">
    <property type="nucleotide sequence ID" value="NZ_JBHSLU010000017.1"/>
</dbReference>
<protein>
    <submittedName>
        <fullName evidence="2">Uncharacterized protein</fullName>
    </submittedName>
</protein>
<evidence type="ECO:0000313" key="3">
    <source>
        <dbReference type="Proteomes" id="UP001596060"/>
    </source>
</evidence>
<comment type="caution">
    <text evidence="2">The sequence shown here is derived from an EMBL/GenBank/DDBJ whole genome shotgun (WGS) entry which is preliminary data.</text>
</comment>
<dbReference type="Proteomes" id="UP001596060">
    <property type="component" value="Unassembled WGS sequence"/>
</dbReference>
<proteinExistence type="predicted"/>
<evidence type="ECO:0000313" key="2">
    <source>
        <dbReference type="EMBL" id="MFC5505494.1"/>
    </source>
</evidence>
<reference evidence="3" key="1">
    <citation type="journal article" date="2019" name="Int. J. Syst. Evol. Microbiol.">
        <title>The Global Catalogue of Microorganisms (GCM) 10K type strain sequencing project: providing services to taxonomists for standard genome sequencing and annotation.</title>
        <authorList>
            <consortium name="The Broad Institute Genomics Platform"/>
            <consortium name="The Broad Institute Genome Sequencing Center for Infectious Disease"/>
            <person name="Wu L."/>
            <person name="Ma J."/>
        </authorList>
    </citation>
    <scope>NUCLEOTIDE SEQUENCE [LARGE SCALE GENOMIC DNA]</scope>
    <source>
        <strain evidence="3">CCUG 43117</strain>
    </source>
</reference>